<evidence type="ECO:0000313" key="4">
    <source>
        <dbReference type="Proteomes" id="UP000277212"/>
    </source>
</evidence>
<proteinExistence type="predicted"/>
<reference evidence="3 4" key="1">
    <citation type="submission" date="2017-06" db="EMBL/GenBank/DDBJ databases">
        <title>Comparative genomic analysis of Ambrosia Fusariam Clade fungi.</title>
        <authorList>
            <person name="Stajich J.E."/>
            <person name="Carrillo J."/>
            <person name="Kijimoto T."/>
            <person name="Eskalen A."/>
            <person name="O'Donnell K."/>
            <person name="Kasson M."/>
        </authorList>
    </citation>
    <scope>NUCLEOTIDE SEQUENCE [LARGE SCALE GENOMIC DNA]</scope>
    <source>
        <strain evidence="3">UCR3666</strain>
    </source>
</reference>
<feature type="signal peptide" evidence="1">
    <location>
        <begin position="1"/>
        <end position="18"/>
    </location>
</feature>
<protein>
    <recommendedName>
        <fullName evidence="2">Secreted LysM effector LysM C-terminal domain-containing protein</fullName>
    </recommendedName>
</protein>
<organism evidence="3 4">
    <name type="scientific">Fusarium kuroshium</name>
    <dbReference type="NCBI Taxonomy" id="2010991"/>
    <lineage>
        <taxon>Eukaryota</taxon>
        <taxon>Fungi</taxon>
        <taxon>Dikarya</taxon>
        <taxon>Ascomycota</taxon>
        <taxon>Pezizomycotina</taxon>
        <taxon>Sordariomycetes</taxon>
        <taxon>Hypocreomycetidae</taxon>
        <taxon>Hypocreales</taxon>
        <taxon>Nectriaceae</taxon>
        <taxon>Fusarium</taxon>
        <taxon>Fusarium solani species complex</taxon>
    </lineage>
</organism>
<gene>
    <name evidence="3" type="ORF">CDV36_000053</name>
</gene>
<comment type="caution">
    <text evidence="3">The sequence shown here is derived from an EMBL/GenBank/DDBJ whole genome shotgun (WGS) entry which is preliminary data.</text>
</comment>
<name>A0A3M2SRJ3_9HYPO</name>
<sequence>MRLSFGAALLAFSPAVLGWRLTMYSQKDCNDYDGDFSYYVLKGTGKMTYCVGLGAEAWEIPEGVTCGYYTQNGAVGPEDCNGQMKEALSFKVGRGTAQFWDEFDTDDWQRIDVRCSGGFGGFPRAGNGGSDFRASTECRNTYYHNDGDKIELTAKGFMAWD</sequence>
<feature type="chain" id="PRO_5018278916" description="Secreted LysM effector LysM C-terminal domain-containing protein" evidence="1">
    <location>
        <begin position="19"/>
        <end position="161"/>
    </location>
</feature>
<evidence type="ECO:0000256" key="1">
    <source>
        <dbReference type="SAM" id="SignalP"/>
    </source>
</evidence>
<dbReference type="AlphaFoldDB" id="A0A3M2SRJ3"/>
<evidence type="ECO:0000313" key="3">
    <source>
        <dbReference type="EMBL" id="RMJ20183.1"/>
    </source>
</evidence>
<keyword evidence="1" id="KW-0732">Signal</keyword>
<accession>A0A3M2SRJ3</accession>
<dbReference type="OrthoDB" id="73875at2759"/>
<dbReference type="EMBL" id="NKUJ01000001">
    <property type="protein sequence ID" value="RMJ20183.1"/>
    <property type="molecule type" value="Genomic_DNA"/>
</dbReference>
<dbReference type="Pfam" id="PF25139">
    <property type="entry name" value="LysM14_C"/>
    <property type="match status" value="1"/>
</dbReference>
<keyword evidence="4" id="KW-1185">Reference proteome</keyword>
<dbReference type="Proteomes" id="UP000277212">
    <property type="component" value="Unassembled WGS sequence"/>
</dbReference>
<evidence type="ECO:0000259" key="2">
    <source>
        <dbReference type="Pfam" id="PF25139"/>
    </source>
</evidence>
<feature type="domain" description="Secreted LysM effector LysM C-terminal" evidence="2">
    <location>
        <begin position="19"/>
        <end position="106"/>
    </location>
</feature>
<dbReference type="InterPro" id="IPR057277">
    <property type="entry name" value="LysM_C"/>
</dbReference>